<feature type="transmembrane region" description="Helical" evidence="6">
    <location>
        <begin position="383"/>
        <end position="406"/>
    </location>
</feature>
<keyword evidence="4 6" id="KW-1133">Transmembrane helix</keyword>
<protein>
    <submittedName>
        <fullName evidence="8">MFS transporter</fullName>
    </submittedName>
</protein>
<dbReference type="RefSeq" id="WP_108987358.1">
    <property type="nucleotide sequence ID" value="NZ_BEWB01000003.1"/>
</dbReference>
<dbReference type="CDD" id="cd06173">
    <property type="entry name" value="MFS_MefA_like"/>
    <property type="match status" value="1"/>
</dbReference>
<evidence type="ECO:0000313" key="8">
    <source>
        <dbReference type="EMBL" id="NEB16986.1"/>
    </source>
</evidence>
<name>A0A6N9UK63_9ACTN</name>
<feature type="transmembrane region" description="Helical" evidence="6">
    <location>
        <begin position="268"/>
        <end position="288"/>
    </location>
</feature>
<dbReference type="InterPro" id="IPR036259">
    <property type="entry name" value="MFS_trans_sf"/>
</dbReference>
<dbReference type="Proteomes" id="UP000469545">
    <property type="component" value="Unassembled WGS sequence"/>
</dbReference>
<evidence type="ECO:0000256" key="3">
    <source>
        <dbReference type="ARBA" id="ARBA00022692"/>
    </source>
</evidence>
<evidence type="ECO:0000256" key="5">
    <source>
        <dbReference type="ARBA" id="ARBA00023136"/>
    </source>
</evidence>
<dbReference type="Pfam" id="PF07690">
    <property type="entry name" value="MFS_1"/>
    <property type="match status" value="1"/>
</dbReference>
<feature type="transmembrane region" description="Helical" evidence="6">
    <location>
        <begin position="232"/>
        <end position="256"/>
    </location>
</feature>
<keyword evidence="5 6" id="KW-0472">Membrane</keyword>
<accession>A0A6N9UK63</accession>
<keyword evidence="2" id="KW-1003">Cell membrane</keyword>
<sequence length="427" mass="44333">MTALDDTTVAAPPPLRRNRDFLLLWTGNWLQFFGSRMSSVCYPLLALQISGGSAEAVGLAATAAVLPQAVVQLPAGVLVDRWDRRAVMRWCAVGRILALGAVGVSLTLGALGMELLLALIAVEVSLAIISSLAERVAVRTVVPGEQLPAALSQNEARGRIAGLLGGPAGTVLFTWVRWSPFLAATLGALVAAVNLRFIRADLRTGPRKPGRALHRDLADALRWLLGQRALRAMLPVVTVSTALLQVVMQGLVVILVKEQGLPEATLGLVLGISGCGGLLGALGARWFMARLPLSVLLIGGLTLWAALMNAMAWARGPVQLGVLFALMNIIGAVFGVATAVYQVTVTPQELQGRVAALSGLVVALGTTAGAFCAGKLLEAYRGLLSLLVAAGLMAVTAAVAALIPAVRRARIPDAARPAAPPAPSPDT</sequence>
<evidence type="ECO:0000256" key="2">
    <source>
        <dbReference type="ARBA" id="ARBA00022475"/>
    </source>
</evidence>
<organism evidence="8 9">
    <name type="scientific">Streptomyces coelicoflavus</name>
    <dbReference type="NCBI Taxonomy" id="285562"/>
    <lineage>
        <taxon>Bacteria</taxon>
        <taxon>Bacillati</taxon>
        <taxon>Actinomycetota</taxon>
        <taxon>Actinomycetes</taxon>
        <taxon>Kitasatosporales</taxon>
        <taxon>Streptomycetaceae</taxon>
        <taxon>Streptomyces</taxon>
    </lineage>
</organism>
<evidence type="ECO:0000256" key="4">
    <source>
        <dbReference type="ARBA" id="ARBA00022989"/>
    </source>
</evidence>
<dbReference type="PROSITE" id="PS50850">
    <property type="entry name" value="MFS"/>
    <property type="match status" value="1"/>
</dbReference>
<keyword evidence="3 6" id="KW-0812">Transmembrane</keyword>
<dbReference type="EMBL" id="JAAGMB010000233">
    <property type="protein sequence ID" value="NEB16986.1"/>
    <property type="molecule type" value="Genomic_DNA"/>
</dbReference>
<dbReference type="GO" id="GO:0022857">
    <property type="term" value="F:transmembrane transporter activity"/>
    <property type="evidence" value="ECO:0007669"/>
    <property type="project" value="InterPro"/>
</dbReference>
<comment type="subcellular location">
    <subcellularLocation>
        <location evidence="1">Cell membrane</location>
        <topology evidence="1">Multi-pass membrane protein</topology>
    </subcellularLocation>
</comment>
<dbReference type="PANTHER" id="PTHR23513:SF6">
    <property type="entry name" value="MAJOR FACILITATOR SUPERFAMILY ASSOCIATED DOMAIN-CONTAINING PROTEIN"/>
    <property type="match status" value="1"/>
</dbReference>
<dbReference type="InterPro" id="IPR020846">
    <property type="entry name" value="MFS_dom"/>
</dbReference>
<dbReference type="PANTHER" id="PTHR23513">
    <property type="entry name" value="INTEGRAL MEMBRANE EFFLUX PROTEIN-RELATED"/>
    <property type="match status" value="1"/>
</dbReference>
<gene>
    <name evidence="8" type="ORF">G3I46_10710</name>
</gene>
<feature type="transmembrane region" description="Helical" evidence="6">
    <location>
        <begin position="320"/>
        <end position="342"/>
    </location>
</feature>
<evidence type="ECO:0000259" key="7">
    <source>
        <dbReference type="PROSITE" id="PS50850"/>
    </source>
</evidence>
<evidence type="ECO:0000256" key="6">
    <source>
        <dbReference type="SAM" id="Phobius"/>
    </source>
</evidence>
<feature type="transmembrane region" description="Helical" evidence="6">
    <location>
        <begin position="295"/>
        <end position="314"/>
    </location>
</feature>
<dbReference type="InterPro" id="IPR011701">
    <property type="entry name" value="MFS"/>
</dbReference>
<feature type="transmembrane region" description="Helical" evidence="6">
    <location>
        <begin position="354"/>
        <end position="377"/>
    </location>
</feature>
<dbReference type="Gene3D" id="1.20.1250.20">
    <property type="entry name" value="MFS general substrate transporter like domains"/>
    <property type="match status" value="1"/>
</dbReference>
<dbReference type="SUPFAM" id="SSF103473">
    <property type="entry name" value="MFS general substrate transporter"/>
    <property type="match status" value="1"/>
</dbReference>
<feature type="transmembrane region" description="Helical" evidence="6">
    <location>
        <begin position="181"/>
        <end position="198"/>
    </location>
</feature>
<dbReference type="GO" id="GO:0005886">
    <property type="term" value="C:plasma membrane"/>
    <property type="evidence" value="ECO:0007669"/>
    <property type="project" value="UniProtKB-SubCell"/>
</dbReference>
<evidence type="ECO:0000256" key="1">
    <source>
        <dbReference type="ARBA" id="ARBA00004651"/>
    </source>
</evidence>
<keyword evidence="9" id="KW-1185">Reference proteome</keyword>
<proteinExistence type="predicted"/>
<reference evidence="8 9" key="1">
    <citation type="submission" date="2020-01" db="EMBL/GenBank/DDBJ databases">
        <title>Insect and environment-associated Actinomycetes.</title>
        <authorList>
            <person name="Currrie C."/>
            <person name="Chevrette M."/>
            <person name="Carlson C."/>
            <person name="Stubbendieck R."/>
            <person name="Wendt-Pienkowski E."/>
        </authorList>
    </citation>
    <scope>NUCLEOTIDE SEQUENCE [LARGE SCALE GENOMIC DNA]</scope>
    <source>
        <strain evidence="8 9">SID14172</strain>
    </source>
</reference>
<dbReference type="AlphaFoldDB" id="A0A6N9UK63"/>
<feature type="transmembrane region" description="Helical" evidence="6">
    <location>
        <begin position="90"/>
        <end position="109"/>
    </location>
</feature>
<feature type="domain" description="Major facilitator superfamily (MFS) profile" evidence="7">
    <location>
        <begin position="1"/>
        <end position="408"/>
    </location>
</feature>
<evidence type="ECO:0000313" key="9">
    <source>
        <dbReference type="Proteomes" id="UP000469545"/>
    </source>
</evidence>
<comment type="caution">
    <text evidence="8">The sequence shown here is derived from an EMBL/GenBank/DDBJ whole genome shotgun (WGS) entry which is preliminary data.</text>
</comment>